<dbReference type="OrthoDB" id="10328085at2759"/>
<dbReference type="AlphaFoldDB" id="A0A9N9Q5X1"/>
<evidence type="ECO:0000313" key="2">
    <source>
        <dbReference type="EMBL" id="CAG8975887.1"/>
    </source>
</evidence>
<protein>
    <submittedName>
        <fullName evidence="2">Uncharacterized protein</fullName>
    </submittedName>
</protein>
<feature type="compositionally biased region" description="Low complexity" evidence="1">
    <location>
        <begin position="165"/>
        <end position="178"/>
    </location>
</feature>
<reference evidence="2" key="1">
    <citation type="submission" date="2021-07" db="EMBL/GenBank/DDBJ databases">
        <authorList>
            <person name="Durling M."/>
        </authorList>
    </citation>
    <scope>NUCLEOTIDE SEQUENCE</scope>
</reference>
<accession>A0A9N9Q5X1</accession>
<dbReference type="Proteomes" id="UP000701801">
    <property type="component" value="Unassembled WGS sequence"/>
</dbReference>
<dbReference type="EMBL" id="CAJVRM010000155">
    <property type="protein sequence ID" value="CAG8975887.1"/>
    <property type="molecule type" value="Genomic_DNA"/>
</dbReference>
<evidence type="ECO:0000256" key="1">
    <source>
        <dbReference type="SAM" id="MobiDB-lite"/>
    </source>
</evidence>
<gene>
    <name evidence="2" type="ORF">HYALB_00006504</name>
</gene>
<proteinExistence type="predicted"/>
<feature type="compositionally biased region" description="Polar residues" evidence="1">
    <location>
        <begin position="222"/>
        <end position="244"/>
    </location>
</feature>
<sequence>MNTDSRLIPEATEYLNTNESRVELARCLGELRERFPDDPKLRDGPLHPLCKYIVAEEGSISPARQLHNLKITGNQTYQPLGCLYRKHRIRLQEDTATDGENLTSSLSNSNDSSDQCHNSDESTPPTSDNTSDTNGNSSHTSDSNQSSNLVSNGDSSNSVLTNRNSSSVAVSSPSAAVSNGSRTNTQNRGYSSISVPNGEHTSVFIRIREHSGALAAAGNRSGDPTPTANSSNIQLSNDDHQSTPPTMMNVKRLAEIIFFFRGELTQGEIANLLPKEAEYADKRWQIPTMIKKVKDDMRSRMIEDTAIPIMMFLLRDQGFFPRPDSATKGSPVNPIVKTPNDRLKFWLMAHQKHPALLIWWLATCIGHVVNIKWYFQGREEEDLIIQQHKDAIRLQFRNRYIYILDILFMHVLDLPKYSGMDGGWDPAAKRLVQQMYREWSDCENEAKDPINNLCGFPEGKIPQIRDEGTSRYTYMYKFGTTQVNLKPEGLTEKSPRKLRRRSSARSTSEFSSEWRGNSSDNEERSEASGEELSEGEESSEEEQSSKKPATTLNEPKTKLVATDCVLRFVRKTKYGIKEGVRKDRVNAVMGSIVFEVVDI</sequence>
<name>A0A9N9Q5X1_9HELO</name>
<keyword evidence="3" id="KW-1185">Reference proteome</keyword>
<feature type="compositionally biased region" description="Polar residues" evidence="1">
    <location>
        <begin position="149"/>
        <end position="164"/>
    </location>
</feature>
<comment type="caution">
    <text evidence="2">The sequence shown here is derived from an EMBL/GenBank/DDBJ whole genome shotgun (WGS) entry which is preliminary data.</text>
</comment>
<feature type="region of interest" description="Disordered" evidence="1">
    <location>
        <begin position="215"/>
        <end position="244"/>
    </location>
</feature>
<feature type="compositionally biased region" description="Polar residues" evidence="1">
    <location>
        <begin position="179"/>
        <end position="195"/>
    </location>
</feature>
<feature type="compositionally biased region" description="Low complexity" evidence="1">
    <location>
        <begin position="101"/>
        <end position="113"/>
    </location>
</feature>
<feature type="compositionally biased region" description="Low complexity" evidence="1">
    <location>
        <begin position="121"/>
        <end position="148"/>
    </location>
</feature>
<organism evidence="2 3">
    <name type="scientific">Hymenoscyphus albidus</name>
    <dbReference type="NCBI Taxonomy" id="595503"/>
    <lineage>
        <taxon>Eukaryota</taxon>
        <taxon>Fungi</taxon>
        <taxon>Dikarya</taxon>
        <taxon>Ascomycota</taxon>
        <taxon>Pezizomycotina</taxon>
        <taxon>Leotiomycetes</taxon>
        <taxon>Helotiales</taxon>
        <taxon>Helotiaceae</taxon>
        <taxon>Hymenoscyphus</taxon>
    </lineage>
</organism>
<feature type="region of interest" description="Disordered" evidence="1">
    <location>
        <begin position="486"/>
        <end position="554"/>
    </location>
</feature>
<feature type="compositionally biased region" description="Acidic residues" evidence="1">
    <location>
        <begin position="528"/>
        <end position="542"/>
    </location>
</feature>
<feature type="region of interest" description="Disordered" evidence="1">
    <location>
        <begin position="95"/>
        <end position="196"/>
    </location>
</feature>
<evidence type="ECO:0000313" key="3">
    <source>
        <dbReference type="Proteomes" id="UP000701801"/>
    </source>
</evidence>